<comment type="caution">
    <text evidence="1">The sequence shown here is derived from an EMBL/GenBank/DDBJ whole genome shotgun (WGS) entry which is preliminary data.</text>
</comment>
<gene>
    <name evidence="1" type="ORF">RRG08_013002</name>
</gene>
<proteinExistence type="predicted"/>
<accession>A0AAE1A173</accession>
<sequence>MSSLALSRTPRHVTACKDIPNFQPVMRMSRRYCGIILFQQAKSMTLLLKLSPQASSSWPREAEITCQAT</sequence>
<evidence type="ECO:0000313" key="1">
    <source>
        <dbReference type="EMBL" id="KAK3778731.1"/>
    </source>
</evidence>
<evidence type="ECO:0000313" key="2">
    <source>
        <dbReference type="Proteomes" id="UP001283361"/>
    </source>
</evidence>
<organism evidence="1 2">
    <name type="scientific">Elysia crispata</name>
    <name type="common">lettuce slug</name>
    <dbReference type="NCBI Taxonomy" id="231223"/>
    <lineage>
        <taxon>Eukaryota</taxon>
        <taxon>Metazoa</taxon>
        <taxon>Spiralia</taxon>
        <taxon>Lophotrochozoa</taxon>
        <taxon>Mollusca</taxon>
        <taxon>Gastropoda</taxon>
        <taxon>Heterobranchia</taxon>
        <taxon>Euthyneura</taxon>
        <taxon>Panpulmonata</taxon>
        <taxon>Sacoglossa</taxon>
        <taxon>Placobranchoidea</taxon>
        <taxon>Plakobranchidae</taxon>
        <taxon>Elysia</taxon>
    </lineage>
</organism>
<dbReference type="EMBL" id="JAWDGP010002895">
    <property type="protein sequence ID" value="KAK3778731.1"/>
    <property type="molecule type" value="Genomic_DNA"/>
</dbReference>
<name>A0AAE1A173_9GAST</name>
<reference evidence="1" key="1">
    <citation type="journal article" date="2023" name="G3 (Bethesda)">
        <title>A reference genome for the long-term kleptoplast-retaining sea slug Elysia crispata morphotype clarki.</title>
        <authorList>
            <person name="Eastman K.E."/>
            <person name="Pendleton A.L."/>
            <person name="Shaikh M.A."/>
            <person name="Suttiyut T."/>
            <person name="Ogas R."/>
            <person name="Tomko P."/>
            <person name="Gavelis G."/>
            <person name="Widhalm J.R."/>
            <person name="Wisecaver J.H."/>
        </authorList>
    </citation>
    <scope>NUCLEOTIDE SEQUENCE</scope>
    <source>
        <strain evidence="1">ECLA1</strain>
    </source>
</reference>
<dbReference type="AlphaFoldDB" id="A0AAE1A173"/>
<dbReference type="Proteomes" id="UP001283361">
    <property type="component" value="Unassembled WGS sequence"/>
</dbReference>
<protein>
    <submittedName>
        <fullName evidence="1">Uncharacterized protein</fullName>
    </submittedName>
</protein>
<keyword evidence="2" id="KW-1185">Reference proteome</keyword>